<evidence type="ECO:0000256" key="1">
    <source>
        <dbReference type="SAM" id="SignalP"/>
    </source>
</evidence>
<dbReference type="InterPro" id="IPR055560">
    <property type="entry name" value="DUF7136"/>
</dbReference>
<feature type="signal peptide" evidence="1">
    <location>
        <begin position="1"/>
        <end position="26"/>
    </location>
</feature>
<evidence type="ECO:0000313" key="4">
    <source>
        <dbReference type="Proteomes" id="UP001392437"/>
    </source>
</evidence>
<sequence>MQPFNSSLGWLLLAASASFGIADAEARPTSGVLEVDQIFPRNETYAPTEFFPFIFAFQNSALAPFVNPFIAVTALNASDGFESVVGDFYDLRQVNISDHDPYFQWQIYGQFQAEGKYTLRWTLHWSHCTVDSLASIDNKATKNATTQLITFTIAKGGQRLTW</sequence>
<name>A0AAW0R5Q7_9PEZI</name>
<dbReference type="Proteomes" id="UP001392437">
    <property type="component" value="Unassembled WGS sequence"/>
</dbReference>
<dbReference type="AlphaFoldDB" id="A0AAW0R5Q7"/>
<evidence type="ECO:0000259" key="2">
    <source>
        <dbReference type="Pfam" id="PF23584"/>
    </source>
</evidence>
<keyword evidence="4" id="KW-1185">Reference proteome</keyword>
<dbReference type="EMBL" id="JAQQWP010000002">
    <property type="protein sequence ID" value="KAK8129160.1"/>
    <property type="molecule type" value="Genomic_DNA"/>
</dbReference>
<comment type="caution">
    <text evidence="3">The sequence shown here is derived from an EMBL/GenBank/DDBJ whole genome shotgun (WGS) entry which is preliminary data.</text>
</comment>
<evidence type="ECO:0000313" key="3">
    <source>
        <dbReference type="EMBL" id="KAK8129160.1"/>
    </source>
</evidence>
<feature type="chain" id="PRO_5043564574" description="DUF7136 domain-containing protein" evidence="1">
    <location>
        <begin position="27"/>
        <end position="162"/>
    </location>
</feature>
<feature type="domain" description="DUF7136" evidence="2">
    <location>
        <begin position="29"/>
        <end position="159"/>
    </location>
</feature>
<gene>
    <name evidence="3" type="ORF">PG999_001540</name>
</gene>
<dbReference type="Pfam" id="PF23584">
    <property type="entry name" value="DUF7136"/>
    <property type="match status" value="1"/>
</dbReference>
<keyword evidence="1" id="KW-0732">Signal</keyword>
<organism evidence="3 4">
    <name type="scientific">Apiospora kogelbergensis</name>
    <dbReference type="NCBI Taxonomy" id="1337665"/>
    <lineage>
        <taxon>Eukaryota</taxon>
        <taxon>Fungi</taxon>
        <taxon>Dikarya</taxon>
        <taxon>Ascomycota</taxon>
        <taxon>Pezizomycotina</taxon>
        <taxon>Sordariomycetes</taxon>
        <taxon>Xylariomycetidae</taxon>
        <taxon>Amphisphaeriales</taxon>
        <taxon>Apiosporaceae</taxon>
        <taxon>Apiospora</taxon>
    </lineage>
</organism>
<protein>
    <recommendedName>
        <fullName evidence="2">DUF7136 domain-containing protein</fullName>
    </recommendedName>
</protein>
<proteinExistence type="predicted"/>
<reference evidence="3 4" key="1">
    <citation type="submission" date="2023-01" db="EMBL/GenBank/DDBJ databases">
        <title>Analysis of 21 Apiospora genomes using comparative genomics revels a genus with tremendous synthesis potential of carbohydrate active enzymes and secondary metabolites.</title>
        <authorList>
            <person name="Sorensen T."/>
        </authorList>
    </citation>
    <scope>NUCLEOTIDE SEQUENCE [LARGE SCALE GENOMIC DNA]</scope>
    <source>
        <strain evidence="3 4">CBS 117206</strain>
    </source>
</reference>
<accession>A0AAW0R5Q7</accession>